<proteinExistence type="predicted"/>
<sequence>MATEIKITGLDELKKNLIDAVQDKFPLTMAIALTKTAKDIQAAEIEEMKVVFNRPTPWALGGTWVDTATKEKLVAVVKLKDEFMGGTAPAKSVGTPAIKFLEPQIMGGERHAKRFELALRYAGVLPDKMFIVPGKGAEIDQYGNMTHGLINQLIAWFRTSAGVGYGGKTTEERKERLLKGTKKKAGYEYVFFRTWFRGRQPGIYRKSYYYTGAGLQGSLLPIAMFVKKPMYKKRFDFFGIGNKVADTMLQHNFALQMEETLKRLNGQ</sequence>
<evidence type="ECO:0000313" key="2">
    <source>
        <dbReference type="Proteomes" id="UP000034588"/>
    </source>
</evidence>
<evidence type="ECO:0000313" key="1">
    <source>
        <dbReference type="EMBL" id="KKW11467.1"/>
    </source>
</evidence>
<organism evidence="1 2">
    <name type="scientific">Candidatus Gottesmanbacteria bacterium GW2011_GWB1_49_7</name>
    <dbReference type="NCBI Taxonomy" id="1618448"/>
    <lineage>
        <taxon>Bacteria</taxon>
        <taxon>Candidatus Gottesmaniibacteriota</taxon>
    </lineage>
</organism>
<dbReference type="Proteomes" id="UP000034588">
    <property type="component" value="Unassembled WGS sequence"/>
</dbReference>
<dbReference type="EMBL" id="LCQD01000018">
    <property type="protein sequence ID" value="KKW11467.1"/>
    <property type="molecule type" value="Genomic_DNA"/>
</dbReference>
<dbReference type="AlphaFoldDB" id="A0A0G1Y985"/>
<name>A0A0G1Y985_9BACT</name>
<accession>A0A0G1Y985</accession>
<gene>
    <name evidence="1" type="ORF">UY48_C0018G0001</name>
</gene>
<comment type="caution">
    <text evidence="1">The sequence shown here is derived from an EMBL/GenBank/DDBJ whole genome shotgun (WGS) entry which is preliminary data.</text>
</comment>
<reference evidence="1 2" key="1">
    <citation type="journal article" date="2015" name="Nature">
        <title>rRNA introns, odd ribosomes, and small enigmatic genomes across a large radiation of phyla.</title>
        <authorList>
            <person name="Brown C.T."/>
            <person name="Hug L.A."/>
            <person name="Thomas B.C."/>
            <person name="Sharon I."/>
            <person name="Castelle C.J."/>
            <person name="Singh A."/>
            <person name="Wilkins M.J."/>
            <person name="Williams K.H."/>
            <person name="Banfield J.F."/>
        </authorList>
    </citation>
    <scope>NUCLEOTIDE SEQUENCE [LARGE SCALE GENOMIC DNA]</scope>
</reference>
<protein>
    <submittedName>
        <fullName evidence="1">Uncharacterized protein</fullName>
    </submittedName>
</protein>